<gene>
    <name evidence="2" type="ORF">BV97_04439</name>
</gene>
<evidence type="ECO:0000313" key="2">
    <source>
        <dbReference type="EMBL" id="EZP77114.1"/>
    </source>
</evidence>
<feature type="compositionally biased region" description="Low complexity" evidence="1">
    <location>
        <begin position="60"/>
        <end position="70"/>
    </location>
</feature>
<dbReference type="Proteomes" id="UP000024329">
    <property type="component" value="Unassembled WGS sequence"/>
</dbReference>
<dbReference type="EMBL" id="JFYZ01000034">
    <property type="protein sequence ID" value="EZP77114.1"/>
    <property type="molecule type" value="Genomic_DNA"/>
</dbReference>
<name>A0A031JPY9_9SPHN</name>
<sequence length="83" mass="8680">MALPIIDSVIFALVLTLTGPGAQPPPEPATARSSPCRAARDADPSDCCVHPRALDLTAARPSAPHFAAAPQPQERIPSHVEVH</sequence>
<comment type="caution">
    <text evidence="2">The sequence shown here is derived from an EMBL/GenBank/DDBJ whole genome shotgun (WGS) entry which is preliminary data.</text>
</comment>
<evidence type="ECO:0000256" key="1">
    <source>
        <dbReference type="SAM" id="MobiDB-lite"/>
    </source>
</evidence>
<feature type="region of interest" description="Disordered" evidence="1">
    <location>
        <begin position="19"/>
        <end position="44"/>
    </location>
</feature>
<organism evidence="2 3">
    <name type="scientific">Novosphingobium resinovorum</name>
    <dbReference type="NCBI Taxonomy" id="158500"/>
    <lineage>
        <taxon>Bacteria</taxon>
        <taxon>Pseudomonadati</taxon>
        <taxon>Pseudomonadota</taxon>
        <taxon>Alphaproteobacteria</taxon>
        <taxon>Sphingomonadales</taxon>
        <taxon>Sphingomonadaceae</taxon>
        <taxon>Novosphingobium</taxon>
    </lineage>
</organism>
<reference evidence="2 3" key="1">
    <citation type="submission" date="2014-03" db="EMBL/GenBank/DDBJ databases">
        <title>Whole genome sequence of Novosphingobium resinovorum KF1.</title>
        <authorList>
            <person name="Gan H.M."/>
            <person name="Gan H.Y."/>
            <person name="Chew T.H."/>
            <person name="Savka M.A."/>
        </authorList>
    </citation>
    <scope>NUCLEOTIDE SEQUENCE [LARGE SCALE GENOMIC DNA]</scope>
    <source>
        <strain evidence="2 3">KF1</strain>
    </source>
</reference>
<evidence type="ECO:0000313" key="3">
    <source>
        <dbReference type="Proteomes" id="UP000024329"/>
    </source>
</evidence>
<feature type="region of interest" description="Disordered" evidence="1">
    <location>
        <begin position="60"/>
        <end position="83"/>
    </location>
</feature>
<dbReference type="AlphaFoldDB" id="A0A031JPY9"/>
<proteinExistence type="predicted"/>
<protein>
    <submittedName>
        <fullName evidence="2">Uncharacterized protein</fullName>
    </submittedName>
</protein>
<accession>A0A031JPY9</accession>